<protein>
    <submittedName>
        <fullName evidence="2">Uncharacterized protein</fullName>
    </submittedName>
</protein>
<keyword evidence="1" id="KW-0812">Transmembrane</keyword>
<dbReference type="EMBL" id="BMJC01000001">
    <property type="protein sequence ID" value="GGA86915.1"/>
    <property type="molecule type" value="Genomic_DNA"/>
</dbReference>
<dbReference type="AlphaFoldDB" id="A0A8J2U8T5"/>
<feature type="transmembrane region" description="Helical" evidence="1">
    <location>
        <begin position="12"/>
        <end position="30"/>
    </location>
</feature>
<dbReference type="Proteomes" id="UP000607559">
    <property type="component" value="Unassembled WGS sequence"/>
</dbReference>
<evidence type="ECO:0000313" key="2">
    <source>
        <dbReference type="EMBL" id="GGA86915.1"/>
    </source>
</evidence>
<reference evidence="2" key="1">
    <citation type="journal article" date="2014" name="Int. J. Syst. Evol. Microbiol.">
        <title>Complete genome sequence of Corynebacterium casei LMG S-19264T (=DSM 44701T), isolated from a smear-ripened cheese.</title>
        <authorList>
            <consortium name="US DOE Joint Genome Institute (JGI-PGF)"/>
            <person name="Walter F."/>
            <person name="Albersmeier A."/>
            <person name="Kalinowski J."/>
            <person name="Ruckert C."/>
        </authorList>
    </citation>
    <scope>NUCLEOTIDE SEQUENCE</scope>
    <source>
        <strain evidence="2">CGMCC 1.15448</strain>
    </source>
</reference>
<keyword evidence="1" id="KW-1133">Transmembrane helix</keyword>
<accession>A0A8J2U8T5</accession>
<evidence type="ECO:0000313" key="3">
    <source>
        <dbReference type="Proteomes" id="UP000607559"/>
    </source>
</evidence>
<proteinExistence type="predicted"/>
<keyword evidence="1" id="KW-0472">Membrane</keyword>
<reference evidence="2" key="2">
    <citation type="submission" date="2020-09" db="EMBL/GenBank/DDBJ databases">
        <authorList>
            <person name="Sun Q."/>
            <person name="Zhou Y."/>
        </authorList>
    </citation>
    <scope>NUCLEOTIDE SEQUENCE</scope>
    <source>
        <strain evidence="2">CGMCC 1.15448</strain>
    </source>
</reference>
<organism evidence="2 3">
    <name type="scientific">Puia dinghuensis</name>
    <dbReference type="NCBI Taxonomy" id="1792502"/>
    <lineage>
        <taxon>Bacteria</taxon>
        <taxon>Pseudomonadati</taxon>
        <taxon>Bacteroidota</taxon>
        <taxon>Chitinophagia</taxon>
        <taxon>Chitinophagales</taxon>
        <taxon>Chitinophagaceae</taxon>
        <taxon>Puia</taxon>
    </lineage>
</organism>
<evidence type="ECO:0000256" key="1">
    <source>
        <dbReference type="SAM" id="Phobius"/>
    </source>
</evidence>
<comment type="caution">
    <text evidence="2">The sequence shown here is derived from an EMBL/GenBank/DDBJ whole genome shotgun (WGS) entry which is preliminary data.</text>
</comment>
<keyword evidence="3" id="KW-1185">Reference proteome</keyword>
<sequence>MQMKHIFSKYKRVWMILLVVGMGILFRYQMTNPDNYIKEIKRGYEGVIIDKYIPDMIRNDHRWPAEWKDKWLQSK</sequence>
<name>A0A8J2U8T5_9BACT</name>
<gene>
    <name evidence="2" type="ORF">GCM10011511_07490</name>
</gene>